<gene>
    <name evidence="1" type="ORF">MPIPNATIZW_LOCUS16049</name>
</gene>
<keyword evidence="2" id="KW-1185">Reference proteome</keyword>
<proteinExistence type="predicted"/>
<reference evidence="1" key="1">
    <citation type="submission" date="2023-12" db="EMBL/GenBank/DDBJ databases">
        <authorList>
            <person name="Brown T."/>
        </authorList>
    </citation>
    <scope>NUCLEOTIDE SEQUENCE</scope>
</reference>
<protein>
    <submittedName>
        <fullName evidence="1">Uncharacterized protein</fullName>
    </submittedName>
</protein>
<accession>A0ABP0ADE0</accession>
<evidence type="ECO:0000313" key="1">
    <source>
        <dbReference type="EMBL" id="CAK6447743.1"/>
    </source>
</evidence>
<sequence length="133" mass="14321">MSVSCITQRGQQPVRALLALSQTTFLLENKGPPPPPAPTAEVSEVSGVCPGERDLVFVPVYLSLWRRLPVGGARAALLILPLLSSNGRACNSLSKERKQQQTGQGFMGGLPHTQSPECPWAVTGRMFILHQSC</sequence>
<evidence type="ECO:0000313" key="2">
    <source>
        <dbReference type="Proteomes" id="UP001314169"/>
    </source>
</evidence>
<dbReference type="EMBL" id="OY882864">
    <property type="protein sequence ID" value="CAK6447743.1"/>
    <property type="molecule type" value="Genomic_DNA"/>
</dbReference>
<name>A0ABP0ADE0_PIPNA</name>
<organism evidence="1 2">
    <name type="scientific">Pipistrellus nathusii</name>
    <name type="common">Nathusius' pipistrelle</name>
    <dbReference type="NCBI Taxonomy" id="59473"/>
    <lineage>
        <taxon>Eukaryota</taxon>
        <taxon>Metazoa</taxon>
        <taxon>Chordata</taxon>
        <taxon>Craniata</taxon>
        <taxon>Vertebrata</taxon>
        <taxon>Euteleostomi</taxon>
        <taxon>Mammalia</taxon>
        <taxon>Eutheria</taxon>
        <taxon>Laurasiatheria</taxon>
        <taxon>Chiroptera</taxon>
        <taxon>Yangochiroptera</taxon>
        <taxon>Vespertilionidae</taxon>
        <taxon>Pipistrellus</taxon>
    </lineage>
</organism>
<dbReference type="Proteomes" id="UP001314169">
    <property type="component" value="Chromosome 7"/>
</dbReference>